<dbReference type="STRING" id="907348.TresaDRAFT_1286"/>
<dbReference type="SMART" id="SM00382">
    <property type="entry name" value="AAA"/>
    <property type="match status" value="1"/>
</dbReference>
<evidence type="ECO:0000256" key="1">
    <source>
        <dbReference type="ARBA" id="ARBA00022448"/>
    </source>
</evidence>
<dbReference type="Pfam" id="PF00005">
    <property type="entry name" value="ABC_tran"/>
    <property type="match status" value="1"/>
</dbReference>
<dbReference type="eggNOG" id="COG1116">
    <property type="taxonomic scope" value="Bacteria"/>
</dbReference>
<protein>
    <submittedName>
        <fullName evidence="5">ABC transporter related protein</fullName>
        <ecNumber evidence="5">3.6.3.25</ecNumber>
    </submittedName>
</protein>
<dbReference type="InterPro" id="IPR017871">
    <property type="entry name" value="ABC_transporter-like_CS"/>
</dbReference>
<dbReference type="InterPro" id="IPR003593">
    <property type="entry name" value="AAA+_ATPase"/>
</dbReference>
<sequence length="254" mass="28255">MLGNIRIQNVEKSFDDVKVLNDFSLDIKPGSFVSLIGPSGCGKSTLLRIIGGLEKASSGQIFLDGEKITKAGSDRGFAFQGSNLFPWLSVRENISFGLKARKIYKDKKNDVADMINLVGLSGFENSYPHQISGGMQQRASLARALVGHPKVLLLDEPLGALDAFTRMNLQDEILRIKNENDMTMLMVTHDVDEAIYMSDKVVVMSARPSRVEAIIDIDLPRPRVRVQDTFTLYRNKILDYLDLGGKIQEAEYSI</sequence>
<dbReference type="SUPFAM" id="SSF52540">
    <property type="entry name" value="P-loop containing nucleoside triphosphate hydrolases"/>
    <property type="match status" value="1"/>
</dbReference>
<dbReference type="InterPro" id="IPR003439">
    <property type="entry name" value="ABC_transporter-like_ATP-bd"/>
</dbReference>
<dbReference type="InterPro" id="IPR050166">
    <property type="entry name" value="ABC_transporter_ATP-bind"/>
</dbReference>
<dbReference type="GO" id="GO:0015697">
    <property type="term" value="P:quaternary ammonium group transport"/>
    <property type="evidence" value="ECO:0007669"/>
    <property type="project" value="UniProtKB-ARBA"/>
</dbReference>
<dbReference type="InterPro" id="IPR027417">
    <property type="entry name" value="P-loop_NTPase"/>
</dbReference>
<dbReference type="GO" id="GO:0016887">
    <property type="term" value="F:ATP hydrolysis activity"/>
    <property type="evidence" value="ECO:0007669"/>
    <property type="project" value="InterPro"/>
</dbReference>
<dbReference type="PANTHER" id="PTHR42788">
    <property type="entry name" value="TAURINE IMPORT ATP-BINDING PROTEIN-RELATED"/>
    <property type="match status" value="1"/>
</dbReference>
<dbReference type="PANTHER" id="PTHR42788:SF13">
    <property type="entry name" value="ALIPHATIC SULFONATES IMPORT ATP-BINDING PROTEIN SSUB"/>
    <property type="match status" value="1"/>
</dbReference>
<dbReference type="Gene3D" id="3.40.50.300">
    <property type="entry name" value="P-loop containing nucleotide triphosphate hydrolases"/>
    <property type="match status" value="1"/>
</dbReference>
<comment type="caution">
    <text evidence="5">The sequence shown here is derived from an EMBL/GenBank/DDBJ whole genome shotgun (WGS) entry which is preliminary data.</text>
</comment>
<dbReference type="FunFam" id="3.40.50.300:FF:000425">
    <property type="entry name" value="Probable ABC transporter, ATP-binding subunit"/>
    <property type="match status" value="1"/>
</dbReference>
<dbReference type="CDD" id="cd03293">
    <property type="entry name" value="ABC_NrtD_SsuB_transporters"/>
    <property type="match status" value="1"/>
</dbReference>
<dbReference type="EMBL" id="AGRW01000050">
    <property type="protein sequence ID" value="EIC01394.1"/>
    <property type="molecule type" value="Genomic_DNA"/>
</dbReference>
<dbReference type="EC" id="3.6.3.25" evidence="5"/>
<dbReference type="RefSeq" id="WP_002705121.1">
    <property type="nucleotide sequence ID" value="NZ_AGRW01000050.1"/>
</dbReference>
<dbReference type="AlphaFoldDB" id="H7ELY6"/>
<gene>
    <name evidence="5" type="ORF">TresaDRAFT_1286</name>
</gene>
<keyword evidence="6" id="KW-1185">Reference proteome</keyword>
<proteinExistence type="predicted"/>
<evidence type="ECO:0000259" key="4">
    <source>
        <dbReference type="PROSITE" id="PS50893"/>
    </source>
</evidence>
<dbReference type="GO" id="GO:0005524">
    <property type="term" value="F:ATP binding"/>
    <property type="evidence" value="ECO:0007669"/>
    <property type="project" value="UniProtKB-KW"/>
</dbReference>
<keyword evidence="1" id="KW-0813">Transport</keyword>
<evidence type="ECO:0000313" key="6">
    <source>
        <dbReference type="Proteomes" id="UP000003571"/>
    </source>
</evidence>
<organism evidence="5 6">
    <name type="scientific">Treponema saccharophilum DSM 2985</name>
    <dbReference type="NCBI Taxonomy" id="907348"/>
    <lineage>
        <taxon>Bacteria</taxon>
        <taxon>Pseudomonadati</taxon>
        <taxon>Spirochaetota</taxon>
        <taxon>Spirochaetia</taxon>
        <taxon>Spirochaetales</taxon>
        <taxon>Treponemataceae</taxon>
        <taxon>Treponema</taxon>
    </lineage>
</organism>
<dbReference type="OrthoDB" id="9801958at2"/>
<evidence type="ECO:0000313" key="5">
    <source>
        <dbReference type="EMBL" id="EIC01394.1"/>
    </source>
</evidence>
<evidence type="ECO:0000256" key="3">
    <source>
        <dbReference type="ARBA" id="ARBA00022840"/>
    </source>
</evidence>
<dbReference type="Proteomes" id="UP000003571">
    <property type="component" value="Unassembled WGS sequence"/>
</dbReference>
<reference evidence="5 6" key="1">
    <citation type="submission" date="2011-09" db="EMBL/GenBank/DDBJ databases">
        <title>The draft genome of Treponema saccharophilum DSM 2985.</title>
        <authorList>
            <consortium name="US DOE Joint Genome Institute (JGI-PGF)"/>
            <person name="Lucas S."/>
            <person name="Copeland A."/>
            <person name="Lapidus A."/>
            <person name="Glavina del Rio T."/>
            <person name="Dalin E."/>
            <person name="Tice H."/>
            <person name="Bruce D."/>
            <person name="Goodwin L."/>
            <person name="Pitluck S."/>
            <person name="Peters L."/>
            <person name="Kyrpides N."/>
            <person name="Mavromatis K."/>
            <person name="Ivanova N."/>
            <person name="Markowitz V."/>
            <person name="Cheng J.-F."/>
            <person name="Hugenholtz P."/>
            <person name="Woyke T."/>
            <person name="Wu D."/>
            <person name="Gronow S."/>
            <person name="Wellnitz S."/>
            <person name="Brambilla E."/>
            <person name="Klenk H.-P."/>
            <person name="Eisen J.A."/>
        </authorList>
    </citation>
    <scope>NUCLEOTIDE SEQUENCE [LARGE SCALE GENOMIC DNA]</scope>
    <source>
        <strain evidence="5 6">DSM 2985</strain>
    </source>
</reference>
<keyword evidence="5" id="KW-0378">Hydrolase</keyword>
<keyword evidence="2" id="KW-0547">Nucleotide-binding</keyword>
<name>H7ELY6_9SPIR</name>
<dbReference type="PATRIC" id="fig|907348.3.peg.1935"/>
<dbReference type="PROSITE" id="PS00211">
    <property type="entry name" value="ABC_TRANSPORTER_1"/>
    <property type="match status" value="1"/>
</dbReference>
<dbReference type="PROSITE" id="PS50893">
    <property type="entry name" value="ABC_TRANSPORTER_2"/>
    <property type="match status" value="1"/>
</dbReference>
<evidence type="ECO:0000256" key="2">
    <source>
        <dbReference type="ARBA" id="ARBA00022741"/>
    </source>
</evidence>
<accession>H7ELY6</accession>
<keyword evidence="3" id="KW-0067">ATP-binding</keyword>
<feature type="domain" description="ABC transporter" evidence="4">
    <location>
        <begin position="5"/>
        <end position="231"/>
    </location>
</feature>